<proteinExistence type="inferred from homology"/>
<dbReference type="SUPFAM" id="SSF52402">
    <property type="entry name" value="Adenine nucleotide alpha hydrolases-like"/>
    <property type="match status" value="1"/>
</dbReference>
<evidence type="ECO:0000256" key="3">
    <source>
        <dbReference type="ARBA" id="ARBA00011355"/>
    </source>
</evidence>
<dbReference type="PIRSF" id="PIRSF000090">
    <property type="entry name" value="Beta-ETF"/>
    <property type="match status" value="1"/>
</dbReference>
<name>A0ABX0XTG6_9ACTN</name>
<sequence length="259" mass="26709">MKIVVLVKHVPDASGKRVFSGADHTLDRSVSGLLSELDEYAVEQALRVAEAGGGEVIALTLGPAAAAEAVVKALQMGAHRGVHVVDDAVHGSDAPATSRILAAAITRIADVDLIVTGIASTDAGLSVVPAMVAERLRLPLLGSTVEFSVSDGAVTARRDVDAATETLTAQLPAVVAVTDRSGEPRYPNFKGIMAAKKKPVDTWNLADLGIPAESVGLGAALSSVVSVTQRPPRAQGQLVIDNGDAAEQLTQFLVGNRFV</sequence>
<accession>A0ABX0XTG6</accession>
<evidence type="ECO:0000256" key="1">
    <source>
        <dbReference type="ARBA" id="ARBA00001974"/>
    </source>
</evidence>
<evidence type="ECO:0000256" key="7">
    <source>
        <dbReference type="ARBA" id="ARBA00025649"/>
    </source>
</evidence>
<dbReference type="PANTHER" id="PTHR21294">
    <property type="entry name" value="ELECTRON TRANSFER FLAVOPROTEIN BETA-SUBUNIT"/>
    <property type="match status" value="1"/>
</dbReference>
<evidence type="ECO:0000259" key="8">
    <source>
        <dbReference type="SMART" id="SM00893"/>
    </source>
</evidence>
<evidence type="ECO:0000313" key="9">
    <source>
        <dbReference type="EMBL" id="NJC68637.1"/>
    </source>
</evidence>
<comment type="subunit">
    <text evidence="3">Heterodimer of an alpha and a beta subunit.</text>
</comment>
<protein>
    <recommendedName>
        <fullName evidence="4">Electron transfer flavoprotein subunit beta</fullName>
    </recommendedName>
</protein>
<dbReference type="Gene3D" id="3.40.50.620">
    <property type="entry name" value="HUPs"/>
    <property type="match status" value="1"/>
</dbReference>
<keyword evidence="6" id="KW-0249">Electron transport</keyword>
<keyword evidence="5" id="KW-0813">Transport</keyword>
<evidence type="ECO:0000256" key="5">
    <source>
        <dbReference type="ARBA" id="ARBA00022448"/>
    </source>
</evidence>
<dbReference type="InterPro" id="IPR014729">
    <property type="entry name" value="Rossmann-like_a/b/a_fold"/>
</dbReference>
<dbReference type="SMART" id="SM00893">
    <property type="entry name" value="ETF"/>
    <property type="match status" value="1"/>
</dbReference>
<organism evidence="9 10">
    <name type="scientific">Planosporangium thailandense</name>
    <dbReference type="NCBI Taxonomy" id="765197"/>
    <lineage>
        <taxon>Bacteria</taxon>
        <taxon>Bacillati</taxon>
        <taxon>Actinomycetota</taxon>
        <taxon>Actinomycetes</taxon>
        <taxon>Micromonosporales</taxon>
        <taxon>Micromonosporaceae</taxon>
        <taxon>Planosporangium</taxon>
    </lineage>
</organism>
<keyword evidence="10" id="KW-1185">Reference proteome</keyword>
<comment type="cofactor">
    <cofactor evidence="1">
        <name>FAD</name>
        <dbReference type="ChEBI" id="CHEBI:57692"/>
    </cofactor>
</comment>
<evidence type="ECO:0000256" key="6">
    <source>
        <dbReference type="ARBA" id="ARBA00022982"/>
    </source>
</evidence>
<dbReference type="InterPro" id="IPR014730">
    <property type="entry name" value="ETF_a/b_N"/>
</dbReference>
<evidence type="ECO:0000256" key="4">
    <source>
        <dbReference type="ARBA" id="ARBA00016797"/>
    </source>
</evidence>
<dbReference type="Proteomes" id="UP000722989">
    <property type="component" value="Unassembled WGS sequence"/>
</dbReference>
<dbReference type="EMBL" id="JAATVY010000001">
    <property type="protein sequence ID" value="NJC68637.1"/>
    <property type="molecule type" value="Genomic_DNA"/>
</dbReference>
<dbReference type="RefSeq" id="WP_167923483.1">
    <property type="nucleotide sequence ID" value="NZ_JAATVY010000001.1"/>
</dbReference>
<evidence type="ECO:0000256" key="2">
    <source>
        <dbReference type="ARBA" id="ARBA00007557"/>
    </source>
</evidence>
<dbReference type="InterPro" id="IPR033948">
    <property type="entry name" value="ETF_beta_N"/>
</dbReference>
<comment type="function">
    <text evidence="7">The electron transfer flavoprotein serves as a specific electron acceptor for other dehydrogenases. It transfers the electrons to the main respiratory chain via ETF-ubiquinone oxidoreductase (ETF dehydrogenase).</text>
</comment>
<dbReference type="Pfam" id="PF01012">
    <property type="entry name" value="ETF"/>
    <property type="match status" value="1"/>
</dbReference>
<evidence type="ECO:0000313" key="10">
    <source>
        <dbReference type="Proteomes" id="UP000722989"/>
    </source>
</evidence>
<dbReference type="CDD" id="cd01714">
    <property type="entry name" value="ETF_beta"/>
    <property type="match status" value="1"/>
</dbReference>
<comment type="caution">
    <text evidence="9">The sequence shown here is derived from an EMBL/GenBank/DDBJ whole genome shotgun (WGS) entry which is preliminary data.</text>
</comment>
<feature type="domain" description="Electron transfer flavoprotein alpha/beta-subunit N-terminal" evidence="8">
    <location>
        <begin position="23"/>
        <end position="212"/>
    </location>
</feature>
<dbReference type="PANTHER" id="PTHR21294:SF8">
    <property type="entry name" value="ELECTRON TRANSFER FLAVOPROTEIN SUBUNIT BETA"/>
    <property type="match status" value="1"/>
</dbReference>
<gene>
    <name evidence="9" type="ORF">HC031_02690</name>
</gene>
<comment type="similarity">
    <text evidence="2">Belongs to the ETF beta-subunit/FixA family.</text>
</comment>
<dbReference type="InterPro" id="IPR012255">
    <property type="entry name" value="ETF_b"/>
</dbReference>
<reference evidence="9 10" key="1">
    <citation type="submission" date="2020-03" db="EMBL/GenBank/DDBJ databases">
        <title>WGS of the type strain of Planosporangium spp.</title>
        <authorList>
            <person name="Thawai C."/>
        </authorList>
    </citation>
    <scope>NUCLEOTIDE SEQUENCE [LARGE SCALE GENOMIC DNA]</scope>
    <source>
        <strain evidence="9 10">TBRC 5610</strain>
    </source>
</reference>